<dbReference type="InterPro" id="IPR001242">
    <property type="entry name" value="Condensation_dom"/>
</dbReference>
<dbReference type="InterPro" id="IPR042099">
    <property type="entry name" value="ANL_N_sf"/>
</dbReference>
<dbReference type="InterPro" id="IPR023213">
    <property type="entry name" value="CAT-like_dom_sf"/>
</dbReference>
<evidence type="ECO:0000256" key="1">
    <source>
        <dbReference type="ARBA" id="ARBA00022450"/>
    </source>
</evidence>
<dbReference type="SUPFAM" id="SSF52777">
    <property type="entry name" value="CoA-dependent acyltransferases"/>
    <property type="match status" value="4"/>
</dbReference>
<feature type="domain" description="Carrier" evidence="3">
    <location>
        <begin position="246"/>
        <end position="326"/>
    </location>
</feature>
<dbReference type="Gene3D" id="3.30.559.10">
    <property type="entry name" value="Chloramphenicol acetyltransferase-like domain"/>
    <property type="match status" value="2"/>
</dbReference>
<keyword evidence="1" id="KW-0596">Phosphopantetheine</keyword>
<dbReference type="Gene3D" id="1.10.1200.10">
    <property type="entry name" value="ACP-like"/>
    <property type="match status" value="1"/>
</dbReference>
<evidence type="ECO:0000259" key="3">
    <source>
        <dbReference type="PROSITE" id="PS50075"/>
    </source>
</evidence>
<dbReference type="GO" id="GO:0044550">
    <property type="term" value="P:secondary metabolite biosynthetic process"/>
    <property type="evidence" value="ECO:0007669"/>
    <property type="project" value="TreeGrafter"/>
</dbReference>
<protein>
    <recommendedName>
        <fullName evidence="3">Carrier domain-containing protein</fullName>
    </recommendedName>
</protein>
<evidence type="ECO:0000256" key="2">
    <source>
        <dbReference type="ARBA" id="ARBA00022553"/>
    </source>
</evidence>
<proteinExistence type="predicted"/>
<dbReference type="GO" id="GO:0031177">
    <property type="term" value="F:phosphopantetheine binding"/>
    <property type="evidence" value="ECO:0007669"/>
    <property type="project" value="TreeGrafter"/>
</dbReference>
<keyword evidence="2" id="KW-0597">Phosphoprotein</keyword>
<accession>A0A815ISU6</accession>
<dbReference type="PANTHER" id="PTHR45527:SF1">
    <property type="entry name" value="FATTY ACID SYNTHASE"/>
    <property type="match status" value="1"/>
</dbReference>
<dbReference type="GO" id="GO:0043041">
    <property type="term" value="P:amino acid activation for nonribosomal peptide biosynthetic process"/>
    <property type="evidence" value="ECO:0007669"/>
    <property type="project" value="TreeGrafter"/>
</dbReference>
<dbReference type="Pfam" id="PF00668">
    <property type="entry name" value="Condensation"/>
    <property type="match status" value="2"/>
</dbReference>
<evidence type="ECO:0000313" key="4">
    <source>
        <dbReference type="EMBL" id="CAF1369770.1"/>
    </source>
</evidence>
<dbReference type="InterPro" id="IPR036736">
    <property type="entry name" value="ACP-like_sf"/>
</dbReference>
<organism evidence="4 5">
    <name type="scientific">Adineta steineri</name>
    <dbReference type="NCBI Taxonomy" id="433720"/>
    <lineage>
        <taxon>Eukaryota</taxon>
        <taxon>Metazoa</taxon>
        <taxon>Spiralia</taxon>
        <taxon>Gnathifera</taxon>
        <taxon>Rotifera</taxon>
        <taxon>Eurotatoria</taxon>
        <taxon>Bdelloidea</taxon>
        <taxon>Adinetida</taxon>
        <taxon>Adinetidae</taxon>
        <taxon>Adineta</taxon>
    </lineage>
</organism>
<dbReference type="Pfam" id="PF00550">
    <property type="entry name" value="PP-binding"/>
    <property type="match status" value="1"/>
</dbReference>
<dbReference type="InterPro" id="IPR025110">
    <property type="entry name" value="AMP-bd_C"/>
</dbReference>
<dbReference type="PROSITE" id="PS50075">
    <property type="entry name" value="CARRIER"/>
    <property type="match status" value="1"/>
</dbReference>
<dbReference type="Pfam" id="PF13193">
    <property type="entry name" value="AMP-binding_C"/>
    <property type="match status" value="1"/>
</dbReference>
<name>A0A815ISU6_9BILA</name>
<dbReference type="GO" id="GO:0005737">
    <property type="term" value="C:cytoplasm"/>
    <property type="evidence" value="ECO:0007669"/>
    <property type="project" value="TreeGrafter"/>
</dbReference>
<dbReference type="InterPro" id="IPR009081">
    <property type="entry name" value="PP-bd_ACP"/>
</dbReference>
<comment type="caution">
    <text evidence="4">The sequence shown here is derived from an EMBL/GenBank/DDBJ whole genome shotgun (WGS) entry which is preliminary data.</text>
</comment>
<dbReference type="Gene3D" id="3.30.559.30">
    <property type="entry name" value="Nonribosomal peptide synthetase, condensation domain"/>
    <property type="match status" value="2"/>
</dbReference>
<dbReference type="Gene3D" id="3.40.50.12780">
    <property type="entry name" value="N-terminal domain of ligase-like"/>
    <property type="match status" value="1"/>
</dbReference>
<dbReference type="Gene3D" id="3.40.50.980">
    <property type="match status" value="2"/>
</dbReference>
<evidence type="ECO:0000313" key="5">
    <source>
        <dbReference type="Proteomes" id="UP000663845"/>
    </source>
</evidence>
<dbReference type="InterPro" id="IPR045851">
    <property type="entry name" value="AMP-bd_C_sf"/>
</dbReference>
<dbReference type="Gene3D" id="3.30.300.30">
    <property type="match status" value="1"/>
</dbReference>
<dbReference type="PANTHER" id="PTHR45527">
    <property type="entry name" value="NONRIBOSOMAL PEPTIDE SYNTHETASE"/>
    <property type="match status" value="1"/>
</dbReference>
<dbReference type="InterPro" id="IPR000873">
    <property type="entry name" value="AMP-dep_synth/lig_dom"/>
</dbReference>
<dbReference type="Pfam" id="PF00501">
    <property type="entry name" value="AMP-binding"/>
    <property type="match status" value="2"/>
</dbReference>
<sequence length="1731" mass="199417">MQYLRSFCTGGERCSVQLVELLESIIKNHCSIWNLCGPAETTLQSLFHRVNSEVDTETIPLGRPLPNYSCSVEDNFGLPVFIGQEGEILMRGVGIFAGYLGRDDLTAKALVEIDGQLFYRTGDLVIMDNNGLLHYQGRKDHQIKLHGQRIELGEIERCLLNITSISACVVMKWNDDYLVAYVQSSDIDGEQLRQHCQSHLPPHMVPSIFVILDKLPLNQNGKIDRKQLPSPDFSLSTLLSSDKSDTPLNQFEEHILTIWCQVLHSNQNHISRTTSFFSVGGHSLLFIELYHHYQSVFNFDAHIISIGPFLQQPTIFQHSQLLQTVTMNDIKATQWYTLHINEGIASFAQERIFLDEQVRFSSDTAIYNELSTLQVVQGSLSFNRLLQAFRYVLNKQKILRTSLLFNNDNSSLKQCITDIHKTFTITMNQTFENDNELRDIIYQTTIDPNLFDLSTGHVFHAEILRHQISSNENENNSNESVINSDVLLIAFHHAAFDRASRSIFFNDLCLAYNTNATLVEDDDESLQYIDYSIHEHLIDMTTSRTFWYLQLEGYDLEHRLSLPVDRHRVSNDHRSSSASVTQISFDNEISQSFLDYASLHHVTPFHLGLSALYAFLFKLTFGENDLCISCLNANRYRKELQNLIGMFVSTLPYRIQLDPHWSFDKLVKYVREKCLSILEHSHYPLQHIFANLHINQSNISFLETMYDFITISSHSDELSLDGADFKHVAFEQSSEVAKFDFMLTFIYNPMLENNRLSFRLTCSRDLFDEITVTSIGRRLEYCFQQFFSSSETINRIDTCVTSISKFDLILPQEAQEMEDIIFCRQSHVINEAPASFSQARIWLDERIRFDPDKPQVAIYNMPFVYRLQADHTLSIKQLRHALHLTVNKHPSLHTLLHFNIEKNLLMQRVITHEDRNSNNDMLSLIETIYETEEQLNEILHDEKCNPHLFNLAQGLVFRCHIIYYKQISSHDLLSDKDILIFNFHHALFDFPSMKIFHHDLNQAYTTGQLLYDDNTNLRYLDYAVLEQQMSMTGASMFWLDALHDCKLDQPLSFPFDRYRLSNEHRTDCGTSISFDFGQDLLHAFLTHASSTNISLEHLTFAIYFIFLFKLINGQTDLCLAMNINNNRYRDELKSIIGLFENVIPLRCQLDPHWSFHQLLKHIREITTNSMKYSYFPLQRILDQHPHISKNAFLDTSLEFISYKNNNAMMIGDCQLVPDSFSFNITEGEILSACDFSLSIYHNMNINQLSCTINASLDLFNRETVEKISQRFHSMLHQFSACMIDNQINKPIYELSLILSNERYLMQSLNNTQISFPSPHTCIHHEFVYQVMQHPQKLAVELDEQSLTYAELLYYVQVLSLTLLNEYHVFPGEIVCQCVERSLSMVIGIMGIEMAGGVYCPLSPRDPQHRLHALTQQTQSRLVLVHDLTKTKFDDDIISLNTDSVLNVSNMDSDMDNNCLSSVIMKSEEIAYTIFTSGSTGIPKAVQVRHKNFIDFIHSFTYINSFNKDDTVVQMTRCSFDIHVQEILGTFGIEIVRYAAQGLDAVKDALAPKVLGFVLQNDDNCTLNVADEKLCEAEQYHLLRIVGAHMDEFKNSPLKIYFDNDKHVFEKTIWSFGDLSTYVGNIVTFCASARGGHVNMSALTNILSTLLKTQISEERSSINKSETIIIYSERAKECGVIKLNFTGDQIKVKSCCSEGANTKINVEKDMIMFKDGRELLLTLRTFARENRR</sequence>
<reference evidence="4" key="1">
    <citation type="submission" date="2021-02" db="EMBL/GenBank/DDBJ databases">
        <authorList>
            <person name="Nowell W R."/>
        </authorList>
    </citation>
    <scope>NUCLEOTIDE SEQUENCE</scope>
</reference>
<dbReference type="SUPFAM" id="SSF56801">
    <property type="entry name" value="Acetyl-CoA synthetase-like"/>
    <property type="match status" value="2"/>
</dbReference>
<gene>
    <name evidence="4" type="ORF">JYZ213_LOCUS36058</name>
</gene>
<dbReference type="SUPFAM" id="SSF47336">
    <property type="entry name" value="ACP-like"/>
    <property type="match status" value="1"/>
</dbReference>
<dbReference type="EMBL" id="CAJNOG010000846">
    <property type="protein sequence ID" value="CAF1369770.1"/>
    <property type="molecule type" value="Genomic_DNA"/>
</dbReference>
<dbReference type="Proteomes" id="UP000663845">
    <property type="component" value="Unassembled WGS sequence"/>
</dbReference>
<dbReference type="GO" id="GO:0003824">
    <property type="term" value="F:catalytic activity"/>
    <property type="evidence" value="ECO:0007669"/>
    <property type="project" value="InterPro"/>
</dbReference>